<dbReference type="SFLD" id="SFLDG01084">
    <property type="entry name" value="Uncharacterised_Radical_SAM_Su"/>
    <property type="match status" value="1"/>
</dbReference>
<dbReference type="Proteomes" id="UP000054735">
    <property type="component" value="Unassembled WGS sequence"/>
</dbReference>
<organism evidence="5 7">
    <name type="scientific">Legionella birminghamensis</name>
    <dbReference type="NCBI Taxonomy" id="28083"/>
    <lineage>
        <taxon>Bacteria</taxon>
        <taxon>Pseudomonadati</taxon>
        <taxon>Pseudomonadota</taxon>
        <taxon>Gammaproteobacteria</taxon>
        <taxon>Legionellales</taxon>
        <taxon>Legionellaceae</taxon>
        <taxon>Legionella</taxon>
    </lineage>
</organism>
<evidence type="ECO:0000313" key="6">
    <source>
        <dbReference type="Proteomes" id="UP000054735"/>
    </source>
</evidence>
<dbReference type="InterPro" id="IPR040086">
    <property type="entry name" value="MJ0683-like"/>
</dbReference>
<accession>A0A378ID03</accession>
<keyword evidence="6" id="KW-1185">Reference proteome</keyword>
<dbReference type="EMBL" id="UGNW01000001">
    <property type="protein sequence ID" value="STX32625.1"/>
    <property type="molecule type" value="Genomic_DNA"/>
</dbReference>
<evidence type="ECO:0000256" key="3">
    <source>
        <dbReference type="ARBA" id="ARBA00023014"/>
    </source>
</evidence>
<dbReference type="PANTHER" id="PTHR43432:SF3">
    <property type="entry name" value="SLR0285 PROTEIN"/>
    <property type="match status" value="1"/>
</dbReference>
<protein>
    <recommendedName>
        <fullName evidence="8">Radical SAM domain-containing protein</fullName>
    </recommendedName>
</protein>
<name>A0A378ID03_9GAMM</name>
<dbReference type="GO" id="GO:0046872">
    <property type="term" value="F:metal ion binding"/>
    <property type="evidence" value="ECO:0007669"/>
    <property type="project" value="UniProtKB-KW"/>
</dbReference>
<proteinExistence type="predicted"/>
<keyword evidence="2" id="KW-0408">Iron</keyword>
<dbReference type="EMBL" id="LNXT01000009">
    <property type="protein sequence ID" value="KTC74496.1"/>
    <property type="molecule type" value="Genomic_DNA"/>
</dbReference>
<reference evidence="4 6" key="1">
    <citation type="submission" date="2015-11" db="EMBL/GenBank/DDBJ databases">
        <title>Genomic analysis of 38 Legionella species identifies large and diverse effector repertoires.</title>
        <authorList>
            <person name="Burstein D."/>
            <person name="Amaro F."/>
            <person name="Zusman T."/>
            <person name="Lifshitz Z."/>
            <person name="Cohen O."/>
            <person name="Gilbert J.A."/>
            <person name="Pupko T."/>
            <person name="Shuman H.A."/>
            <person name="Segal G."/>
        </authorList>
    </citation>
    <scope>NUCLEOTIDE SEQUENCE [LARGE SCALE GENOMIC DNA]</scope>
    <source>
        <strain evidence="4 6">CDC#1407-AL-14</strain>
    </source>
</reference>
<evidence type="ECO:0000256" key="2">
    <source>
        <dbReference type="ARBA" id="ARBA00023004"/>
    </source>
</evidence>
<evidence type="ECO:0000256" key="1">
    <source>
        <dbReference type="ARBA" id="ARBA00022723"/>
    </source>
</evidence>
<evidence type="ECO:0000313" key="4">
    <source>
        <dbReference type="EMBL" id="KTC74496.1"/>
    </source>
</evidence>
<keyword evidence="1" id="KW-0479">Metal-binding</keyword>
<dbReference type="Proteomes" id="UP000255066">
    <property type="component" value="Unassembled WGS sequence"/>
</dbReference>
<dbReference type="STRING" id="28083.Lbir_0776"/>
<keyword evidence="3" id="KW-0411">Iron-sulfur</keyword>
<evidence type="ECO:0000313" key="7">
    <source>
        <dbReference type="Proteomes" id="UP000255066"/>
    </source>
</evidence>
<dbReference type="InterPro" id="IPR007197">
    <property type="entry name" value="rSAM"/>
</dbReference>
<dbReference type="GO" id="GO:0051536">
    <property type="term" value="F:iron-sulfur cluster binding"/>
    <property type="evidence" value="ECO:0007669"/>
    <property type="project" value="UniProtKB-KW"/>
</dbReference>
<dbReference type="SFLD" id="SFLDS00029">
    <property type="entry name" value="Radical_SAM"/>
    <property type="match status" value="1"/>
</dbReference>
<reference evidence="5 7" key="2">
    <citation type="submission" date="2018-06" db="EMBL/GenBank/DDBJ databases">
        <authorList>
            <consortium name="Pathogen Informatics"/>
            <person name="Doyle S."/>
        </authorList>
    </citation>
    <scope>NUCLEOTIDE SEQUENCE [LARGE SCALE GENOMIC DNA]</scope>
    <source>
        <strain evidence="5 7">NCTC12437</strain>
    </source>
</reference>
<evidence type="ECO:0008006" key="8">
    <source>
        <dbReference type="Google" id="ProtNLM"/>
    </source>
</evidence>
<evidence type="ECO:0000313" key="5">
    <source>
        <dbReference type="EMBL" id="STX32625.1"/>
    </source>
</evidence>
<dbReference type="PANTHER" id="PTHR43432">
    <property type="entry name" value="SLR0285 PROTEIN"/>
    <property type="match status" value="1"/>
</dbReference>
<gene>
    <name evidence="4" type="ORF">Lbir_0776</name>
    <name evidence="5" type="ORF">NCTC12437_02419</name>
</gene>
<sequence length="150" mass="17040">MSSELTIKNRGALSNPQGRFEKISHESFDDGWERELEALPPLETFLYPESARTIISRNQSPDIGFEQSINPYRGCEHGCIYCYARPSHAYVDLSPGLDFETRIFYKVGAAELLRKEINKAGYQCKPIVIGAGKNTFFIINIVSISFKLYH</sequence>
<dbReference type="AlphaFoldDB" id="A0A378ID03"/>
<dbReference type="GO" id="GO:0003824">
    <property type="term" value="F:catalytic activity"/>
    <property type="evidence" value="ECO:0007669"/>
    <property type="project" value="InterPro"/>
</dbReference>